<dbReference type="AlphaFoldDB" id="A0AAD7CUF7"/>
<dbReference type="EMBL" id="JARKIE010000224">
    <property type="protein sequence ID" value="KAJ7664258.1"/>
    <property type="molecule type" value="Genomic_DNA"/>
</dbReference>
<name>A0AAD7CUF7_MYCRO</name>
<evidence type="ECO:0000313" key="2">
    <source>
        <dbReference type="EMBL" id="KAJ7664258.1"/>
    </source>
</evidence>
<evidence type="ECO:0000313" key="3">
    <source>
        <dbReference type="Proteomes" id="UP001221757"/>
    </source>
</evidence>
<feature type="region of interest" description="Disordered" evidence="1">
    <location>
        <begin position="1"/>
        <end position="105"/>
    </location>
</feature>
<proteinExistence type="predicted"/>
<feature type="compositionally biased region" description="Basic and acidic residues" evidence="1">
    <location>
        <begin position="62"/>
        <end position="80"/>
    </location>
</feature>
<keyword evidence="3" id="KW-1185">Reference proteome</keyword>
<gene>
    <name evidence="2" type="ORF">B0H17DRAFT_1143739</name>
</gene>
<sequence length="307" mass="33632">MPPTKKKIRDRVALLHGRLPSPKKAIKRVAAIALSPVKARPEKKHRHDDPDNHHSTTSSSIHEPEPSADKENEDVFREDTNPAGQYWSKFHQGSTPESPTGAPIAFGFKGKLFTANNTECHPPDSDDDHTSIHTFPTPHAPSILAECDENDDLDDEIVPPELDELCVPDAGTFSGDGYPRPAPPKTFVEKMAALGNKQALAAAPDITSAKAALIDIELVLRGPSRGKSGGYIPPDLSPWVRVRMEGIRSHLAQYSNPNSVTYGKWALSARQAAIAAGRDVYCARRFANLRREYITSRKVLPINPYGT</sequence>
<organism evidence="2 3">
    <name type="scientific">Mycena rosella</name>
    <name type="common">Pink bonnet</name>
    <name type="synonym">Agaricus rosellus</name>
    <dbReference type="NCBI Taxonomy" id="1033263"/>
    <lineage>
        <taxon>Eukaryota</taxon>
        <taxon>Fungi</taxon>
        <taxon>Dikarya</taxon>
        <taxon>Basidiomycota</taxon>
        <taxon>Agaricomycotina</taxon>
        <taxon>Agaricomycetes</taxon>
        <taxon>Agaricomycetidae</taxon>
        <taxon>Agaricales</taxon>
        <taxon>Marasmiineae</taxon>
        <taxon>Mycenaceae</taxon>
        <taxon>Mycena</taxon>
    </lineage>
</organism>
<dbReference type="Proteomes" id="UP001221757">
    <property type="component" value="Unassembled WGS sequence"/>
</dbReference>
<accession>A0AAD7CUF7</accession>
<comment type="caution">
    <text evidence="2">The sequence shown here is derived from an EMBL/GenBank/DDBJ whole genome shotgun (WGS) entry which is preliminary data.</text>
</comment>
<protein>
    <submittedName>
        <fullName evidence="2">Uncharacterized protein</fullName>
    </submittedName>
</protein>
<evidence type="ECO:0000256" key="1">
    <source>
        <dbReference type="SAM" id="MobiDB-lite"/>
    </source>
</evidence>
<reference evidence="2" key="1">
    <citation type="submission" date="2023-03" db="EMBL/GenBank/DDBJ databases">
        <title>Massive genome expansion in bonnet fungi (Mycena s.s.) driven by repeated elements and novel gene families across ecological guilds.</title>
        <authorList>
            <consortium name="Lawrence Berkeley National Laboratory"/>
            <person name="Harder C.B."/>
            <person name="Miyauchi S."/>
            <person name="Viragh M."/>
            <person name="Kuo A."/>
            <person name="Thoen E."/>
            <person name="Andreopoulos B."/>
            <person name="Lu D."/>
            <person name="Skrede I."/>
            <person name="Drula E."/>
            <person name="Henrissat B."/>
            <person name="Morin E."/>
            <person name="Kohler A."/>
            <person name="Barry K."/>
            <person name="LaButti K."/>
            <person name="Morin E."/>
            <person name="Salamov A."/>
            <person name="Lipzen A."/>
            <person name="Mereny Z."/>
            <person name="Hegedus B."/>
            <person name="Baldrian P."/>
            <person name="Stursova M."/>
            <person name="Weitz H."/>
            <person name="Taylor A."/>
            <person name="Grigoriev I.V."/>
            <person name="Nagy L.G."/>
            <person name="Martin F."/>
            <person name="Kauserud H."/>
        </authorList>
    </citation>
    <scope>NUCLEOTIDE SEQUENCE</scope>
    <source>
        <strain evidence="2">CBHHK067</strain>
    </source>
</reference>